<dbReference type="InterPro" id="IPR021466">
    <property type="entry name" value="Put_rhamnosyl_transferase"/>
</dbReference>
<dbReference type="RefSeq" id="WP_425545727.1">
    <property type="nucleotide sequence ID" value="NZ_BAAAKK010000003.1"/>
</dbReference>
<name>A0ABN1YRN8_9MICO</name>
<proteinExistence type="predicted"/>
<protein>
    <recommendedName>
        <fullName evidence="3">Rhamnosyltransferase</fullName>
    </recommendedName>
</protein>
<dbReference type="EMBL" id="BAAAKK010000003">
    <property type="protein sequence ID" value="GAA1421035.1"/>
    <property type="molecule type" value="Genomic_DNA"/>
</dbReference>
<evidence type="ECO:0000313" key="2">
    <source>
        <dbReference type="Proteomes" id="UP001501266"/>
    </source>
</evidence>
<dbReference type="CDD" id="cd00761">
    <property type="entry name" value="Glyco_tranf_GTA_type"/>
    <property type="match status" value="1"/>
</dbReference>
<reference evidence="1 2" key="1">
    <citation type="journal article" date="2019" name="Int. J. Syst. Evol. Microbiol.">
        <title>The Global Catalogue of Microorganisms (GCM) 10K type strain sequencing project: providing services to taxonomists for standard genome sequencing and annotation.</title>
        <authorList>
            <consortium name="The Broad Institute Genomics Platform"/>
            <consortium name="The Broad Institute Genome Sequencing Center for Infectious Disease"/>
            <person name="Wu L."/>
            <person name="Ma J."/>
        </authorList>
    </citation>
    <scope>NUCLEOTIDE SEQUENCE [LARGE SCALE GENOMIC DNA]</scope>
    <source>
        <strain evidence="1 2">JCM 12398</strain>
    </source>
</reference>
<keyword evidence="2" id="KW-1185">Reference proteome</keyword>
<dbReference type="Proteomes" id="UP001501266">
    <property type="component" value="Unassembled WGS sequence"/>
</dbReference>
<accession>A0ABN1YRN8</accession>
<sequence length="266" mass="30881">MSDFEHFLLTRFAVRIKPGAPLPSDEWLRSRISIFEAICLPSVLRQSTQSFSWLLFVDSSVPVATRERLERVLPKNAEVVIVDAVCEERTIVHALLKRATKPYVVTSRLDNDDAIDPDYISIVQREIGRTPRVFLNFPRGLQYSRARLLAYRHASNAFISHVDARGPHMQTVFVDWHDRLARHGVIRQWSEREMWLQNCHGGNVKNQERGIRVSANQHRGRYPFLVLPSETQWGLLSDKAWTSMNLLRQVARNPKALRRLLPTRQR</sequence>
<organism evidence="1 2">
    <name type="scientific">Agrococcus citreus</name>
    <dbReference type="NCBI Taxonomy" id="84643"/>
    <lineage>
        <taxon>Bacteria</taxon>
        <taxon>Bacillati</taxon>
        <taxon>Actinomycetota</taxon>
        <taxon>Actinomycetes</taxon>
        <taxon>Micrococcales</taxon>
        <taxon>Microbacteriaceae</taxon>
        <taxon>Agrococcus</taxon>
    </lineage>
</organism>
<dbReference type="Pfam" id="PF11316">
    <property type="entry name" value="Rhamno_transf"/>
    <property type="match status" value="1"/>
</dbReference>
<gene>
    <name evidence="1" type="ORF">GCM10009640_11220</name>
</gene>
<evidence type="ECO:0000313" key="1">
    <source>
        <dbReference type="EMBL" id="GAA1421035.1"/>
    </source>
</evidence>
<comment type="caution">
    <text evidence="1">The sequence shown here is derived from an EMBL/GenBank/DDBJ whole genome shotgun (WGS) entry which is preliminary data.</text>
</comment>
<evidence type="ECO:0008006" key="3">
    <source>
        <dbReference type="Google" id="ProtNLM"/>
    </source>
</evidence>